<evidence type="ECO:0000256" key="2">
    <source>
        <dbReference type="SAM" id="SignalP"/>
    </source>
</evidence>
<name>A0A3P1AZ23_9FLAO</name>
<feature type="signal peptide" evidence="2">
    <location>
        <begin position="1"/>
        <end position="20"/>
    </location>
</feature>
<organism evidence="3 4">
    <name type="scientific">Paenimyroides viscosum</name>
    <dbReference type="NCBI Taxonomy" id="2488729"/>
    <lineage>
        <taxon>Bacteria</taxon>
        <taxon>Pseudomonadati</taxon>
        <taxon>Bacteroidota</taxon>
        <taxon>Flavobacteriia</taxon>
        <taxon>Flavobacteriales</taxon>
        <taxon>Flavobacteriaceae</taxon>
        <taxon>Paenimyroides</taxon>
    </lineage>
</organism>
<comment type="caution">
    <text evidence="3">The sequence shown here is derived from an EMBL/GenBank/DDBJ whole genome shotgun (WGS) entry which is preliminary data.</text>
</comment>
<dbReference type="AlphaFoldDB" id="A0A3P1AZ23"/>
<evidence type="ECO:0000313" key="4">
    <source>
        <dbReference type="Proteomes" id="UP000268372"/>
    </source>
</evidence>
<feature type="chain" id="PRO_5018164096" description="Conjugal transfer protein" evidence="2">
    <location>
        <begin position="21"/>
        <end position="169"/>
    </location>
</feature>
<evidence type="ECO:0000256" key="1">
    <source>
        <dbReference type="SAM" id="Coils"/>
    </source>
</evidence>
<accession>A0A3P1AZ23</accession>
<feature type="coiled-coil region" evidence="1">
    <location>
        <begin position="71"/>
        <end position="101"/>
    </location>
</feature>
<keyword evidence="2" id="KW-0732">Signal</keyword>
<dbReference type="OrthoDB" id="1256416at2"/>
<dbReference type="Proteomes" id="UP000268372">
    <property type="component" value="Unassembled WGS sequence"/>
</dbReference>
<dbReference type="RefSeq" id="WP_124899680.1">
    <property type="nucleotide sequence ID" value="NZ_RQTJ01000019.1"/>
</dbReference>
<protein>
    <recommendedName>
        <fullName evidence="5">Conjugal transfer protein</fullName>
    </recommendedName>
</protein>
<proteinExistence type="predicted"/>
<keyword evidence="4" id="KW-1185">Reference proteome</keyword>
<dbReference type="EMBL" id="RQTJ01000019">
    <property type="protein sequence ID" value="RRA93920.1"/>
    <property type="molecule type" value="Genomic_DNA"/>
</dbReference>
<reference evidence="3 4" key="1">
    <citation type="submission" date="2018-11" db="EMBL/GenBank/DDBJ databases">
        <title>Flavobacterium sp. nov., YIM 102796 draft genome.</title>
        <authorList>
            <person name="Li G."/>
            <person name="Jiang Y."/>
        </authorList>
    </citation>
    <scope>NUCLEOTIDE SEQUENCE [LARGE SCALE GENOMIC DNA]</scope>
    <source>
        <strain evidence="3 4">YIM 102796</strain>
    </source>
</reference>
<evidence type="ECO:0008006" key="5">
    <source>
        <dbReference type="Google" id="ProtNLM"/>
    </source>
</evidence>
<sequence>MKRIFLLVALLVGISSNAQMITVTEAPATDILLGEQIADGLKSLQVSMDNYELVKSNVEKIEKVNSYIGQLQLISDMIDRQQEAIKNAQQVEKLIKNIKNASTAKSTLNSVSNSLTAINNSAKMINKITSSGFFNMSDKERIDMLEKENQTISSNARKIKSKLYILKNL</sequence>
<gene>
    <name evidence="3" type="ORF">EG242_09640</name>
</gene>
<keyword evidence="1" id="KW-0175">Coiled coil</keyword>
<evidence type="ECO:0000313" key="3">
    <source>
        <dbReference type="EMBL" id="RRA93920.1"/>
    </source>
</evidence>